<reference evidence="2" key="2">
    <citation type="submission" date="2021-09" db="EMBL/GenBank/DDBJ databases">
        <authorList>
            <person name="Gilroy R."/>
        </authorList>
    </citation>
    <scope>NUCLEOTIDE SEQUENCE</scope>
    <source>
        <strain evidence="2">USAMLcec12-2067</strain>
    </source>
</reference>
<dbReference type="Proteomes" id="UP000789325">
    <property type="component" value="Unassembled WGS sequence"/>
</dbReference>
<protein>
    <recommendedName>
        <fullName evidence="4">Class I SAM-dependent methyltransferase</fullName>
    </recommendedName>
</protein>
<feature type="compositionally biased region" description="Basic and acidic residues" evidence="1">
    <location>
        <begin position="138"/>
        <end position="154"/>
    </location>
</feature>
<evidence type="ECO:0000313" key="2">
    <source>
        <dbReference type="EMBL" id="HJH43081.1"/>
    </source>
</evidence>
<name>A0A9D3AD93_9ACTN</name>
<organism evidence="2 3">
    <name type="scientific">Rubneribacter badeniensis</name>
    <dbReference type="NCBI Taxonomy" id="2070688"/>
    <lineage>
        <taxon>Bacteria</taxon>
        <taxon>Bacillati</taxon>
        <taxon>Actinomycetota</taxon>
        <taxon>Coriobacteriia</taxon>
        <taxon>Eggerthellales</taxon>
        <taxon>Eggerthellaceae</taxon>
        <taxon>Rubneribacter</taxon>
    </lineage>
</organism>
<evidence type="ECO:0000256" key="1">
    <source>
        <dbReference type="SAM" id="MobiDB-lite"/>
    </source>
</evidence>
<dbReference type="AlphaFoldDB" id="A0A9D3AD93"/>
<reference evidence="2" key="1">
    <citation type="journal article" date="2021" name="PeerJ">
        <title>Extensive microbial diversity within the chicken gut microbiome revealed by metagenomics and culture.</title>
        <authorList>
            <person name="Gilroy R."/>
            <person name="Ravi A."/>
            <person name="Getino M."/>
            <person name="Pursley I."/>
            <person name="Horton D.L."/>
            <person name="Alikhan N.F."/>
            <person name="Baker D."/>
            <person name="Gharbi K."/>
            <person name="Hall N."/>
            <person name="Watson M."/>
            <person name="Adriaenssens E.M."/>
            <person name="Foster-Nyarko E."/>
            <person name="Jarju S."/>
            <person name="Secka A."/>
            <person name="Antonio M."/>
            <person name="Oren A."/>
            <person name="Chaudhuri R.R."/>
            <person name="La Ragione R."/>
            <person name="Hildebrand F."/>
            <person name="Pallen M.J."/>
        </authorList>
    </citation>
    <scope>NUCLEOTIDE SEQUENCE</scope>
    <source>
        <strain evidence="2">USAMLcec12-2067</strain>
    </source>
</reference>
<accession>A0A9D3AD93</accession>
<dbReference type="EMBL" id="DYZL01000094">
    <property type="protein sequence ID" value="HJH43081.1"/>
    <property type="molecule type" value="Genomic_DNA"/>
</dbReference>
<proteinExistence type="predicted"/>
<dbReference type="Gene3D" id="3.40.50.150">
    <property type="entry name" value="Vaccinia Virus protein VP39"/>
    <property type="match status" value="1"/>
</dbReference>
<sequence length="419" mass="44600">MDSVTARALCAVNKRFYQRCNASFSATRSAPWEGWQLCLEWARKARRAEGAWAGDDADAEAAHENENTAAGIARENGNAGPQIARRSEDAGAGAAQESRNTDAEDADGKGNTDARAARGDGSAKVDIARGNEGAGAGAEHESENARTKAARKNESGNTDEQDGARRRQGNADAKTLWSEHARPALSVFDLACGNLRFEAFLAKELADTDLAFHTADDCDALVKGAPWRPDPADGAALGNRVAGSIRWHHQSLDVLAALDAEGRSGGAALDAEAPDGGPALTEALQAPRCDLAVSFGFLHHIPLPRWREEVLAALAAKVRPGGFVIVSLWRFLENPLLARKAEATHEHALAELGLPPLDAGDRLLGWKDEPGAYRYCHSFTDGEIDALATSVARAATEVARFRADGRDGALNSYLVLQVK</sequence>
<evidence type="ECO:0000313" key="3">
    <source>
        <dbReference type="Proteomes" id="UP000789325"/>
    </source>
</evidence>
<feature type="compositionally biased region" description="Basic and acidic residues" evidence="1">
    <location>
        <begin position="99"/>
        <end position="129"/>
    </location>
</feature>
<feature type="region of interest" description="Disordered" evidence="1">
    <location>
        <begin position="68"/>
        <end position="173"/>
    </location>
</feature>
<dbReference type="InterPro" id="IPR029063">
    <property type="entry name" value="SAM-dependent_MTases_sf"/>
</dbReference>
<evidence type="ECO:0008006" key="4">
    <source>
        <dbReference type="Google" id="ProtNLM"/>
    </source>
</evidence>
<dbReference type="SUPFAM" id="SSF53335">
    <property type="entry name" value="S-adenosyl-L-methionine-dependent methyltransferases"/>
    <property type="match status" value="1"/>
</dbReference>
<gene>
    <name evidence="2" type="ORF">K8V16_04710</name>
</gene>
<comment type="caution">
    <text evidence="2">The sequence shown here is derived from an EMBL/GenBank/DDBJ whole genome shotgun (WGS) entry which is preliminary data.</text>
</comment>